<dbReference type="InterPro" id="IPR006940">
    <property type="entry name" value="Securin_separation_inhibitor"/>
</dbReference>
<comment type="similarity">
    <text evidence="3">Belongs to the securin family.</text>
</comment>
<dbReference type="GO" id="GO:0005737">
    <property type="term" value="C:cytoplasm"/>
    <property type="evidence" value="ECO:0007669"/>
    <property type="project" value="UniProtKB-SubCell"/>
</dbReference>
<evidence type="ECO:0000256" key="11">
    <source>
        <dbReference type="ARBA" id="ARBA00023242"/>
    </source>
</evidence>
<sequence length="244" mass="26703">MSDLHLIGTENFHPATPLPRSRLGSVPGSSHKTKPTLPASARRALSSVNVDRQATPASKLATPALKIPNVAPKKFVDPGKVPSLAQVKEQEWPEIEKCIPWDPLEAEIVGLPEEHAFGDLPLAGLPLITLPQFETSTPSVLSLPSPEPLPSCIHFGMFNILQDTFLHVRYPFFTDAETRLFPATLTPCSAVLWTLAGFFHVGLNSEVIIVVDNIMSALRLCSVILINCCFLLAQHHRHCLVSEE</sequence>
<evidence type="ECO:0000256" key="5">
    <source>
        <dbReference type="ARBA" id="ARBA00022618"/>
    </source>
</evidence>
<keyword evidence="10" id="KW-0729">SH3-binding</keyword>
<name>A0A8C4N2T8_EPTBU</name>
<keyword evidence="6" id="KW-0677">Repeat</keyword>
<evidence type="ECO:0000256" key="8">
    <source>
        <dbReference type="ARBA" id="ARBA00022829"/>
    </source>
</evidence>
<keyword evidence="11" id="KW-0539">Nucleus</keyword>
<feature type="region of interest" description="Disordered" evidence="14">
    <location>
        <begin position="1"/>
        <end position="55"/>
    </location>
</feature>
<dbReference type="GO" id="GO:0051276">
    <property type="term" value="P:chromosome organization"/>
    <property type="evidence" value="ECO:0007669"/>
    <property type="project" value="InterPro"/>
</dbReference>
<evidence type="ECO:0000256" key="6">
    <source>
        <dbReference type="ARBA" id="ARBA00022737"/>
    </source>
</evidence>
<dbReference type="GO" id="GO:0005634">
    <property type="term" value="C:nucleus"/>
    <property type="evidence" value="ECO:0007669"/>
    <property type="project" value="UniProtKB-SubCell"/>
</dbReference>
<dbReference type="Proteomes" id="UP000694388">
    <property type="component" value="Unplaced"/>
</dbReference>
<evidence type="ECO:0000313" key="15">
    <source>
        <dbReference type="Ensembl" id="ENSEBUP00000000585.1"/>
    </source>
</evidence>
<keyword evidence="16" id="KW-1185">Reference proteome</keyword>
<organism evidence="15 16">
    <name type="scientific">Eptatretus burgeri</name>
    <name type="common">Inshore hagfish</name>
    <dbReference type="NCBI Taxonomy" id="7764"/>
    <lineage>
        <taxon>Eukaryota</taxon>
        <taxon>Metazoa</taxon>
        <taxon>Chordata</taxon>
        <taxon>Craniata</taxon>
        <taxon>Vertebrata</taxon>
        <taxon>Cyclostomata</taxon>
        <taxon>Myxini</taxon>
        <taxon>Myxiniformes</taxon>
        <taxon>Myxinidae</taxon>
        <taxon>Eptatretinae</taxon>
        <taxon>Eptatretus</taxon>
    </lineage>
</organism>
<feature type="compositionally biased region" description="Polar residues" evidence="14">
    <location>
        <begin position="46"/>
        <end position="55"/>
    </location>
</feature>
<evidence type="ECO:0000256" key="10">
    <source>
        <dbReference type="ARBA" id="ARBA00023036"/>
    </source>
</evidence>
<protein>
    <recommendedName>
        <fullName evidence="13">Securin</fullName>
    </recommendedName>
</protein>
<evidence type="ECO:0000256" key="9">
    <source>
        <dbReference type="ARBA" id="ARBA00022843"/>
    </source>
</evidence>
<keyword evidence="8" id="KW-0159">Chromosome partition</keyword>
<dbReference type="GO" id="GO:0045143">
    <property type="term" value="P:homologous chromosome segregation"/>
    <property type="evidence" value="ECO:0007669"/>
    <property type="project" value="TreeGrafter"/>
</dbReference>
<dbReference type="PANTHER" id="PTHR10418">
    <property type="entry name" value="SECURIN-3"/>
    <property type="match status" value="1"/>
</dbReference>
<accession>A0A8C4N2T8</accession>
<keyword evidence="12" id="KW-0131">Cell cycle</keyword>
<evidence type="ECO:0000256" key="14">
    <source>
        <dbReference type="SAM" id="MobiDB-lite"/>
    </source>
</evidence>
<keyword evidence="9" id="KW-0832">Ubl conjugation</keyword>
<reference evidence="15" key="2">
    <citation type="submission" date="2025-09" db="UniProtKB">
        <authorList>
            <consortium name="Ensembl"/>
        </authorList>
    </citation>
    <scope>IDENTIFICATION</scope>
</reference>
<dbReference type="Ensembl" id="ENSEBUT00000000887.1">
    <property type="protein sequence ID" value="ENSEBUP00000000585.1"/>
    <property type="gene ID" value="ENSEBUG00000000699.1"/>
</dbReference>
<dbReference type="AlphaFoldDB" id="A0A8C4N2T8"/>
<evidence type="ECO:0000256" key="7">
    <source>
        <dbReference type="ARBA" id="ARBA00022776"/>
    </source>
</evidence>
<evidence type="ECO:0000256" key="12">
    <source>
        <dbReference type="ARBA" id="ARBA00023306"/>
    </source>
</evidence>
<evidence type="ECO:0000256" key="4">
    <source>
        <dbReference type="ARBA" id="ARBA00022490"/>
    </source>
</evidence>
<keyword evidence="4" id="KW-0963">Cytoplasm</keyword>
<evidence type="ECO:0000313" key="16">
    <source>
        <dbReference type="Proteomes" id="UP000694388"/>
    </source>
</evidence>
<evidence type="ECO:0000256" key="2">
    <source>
        <dbReference type="ARBA" id="ARBA00004496"/>
    </source>
</evidence>
<proteinExistence type="inferred from homology"/>
<comment type="subcellular location">
    <subcellularLocation>
        <location evidence="2">Cytoplasm</location>
    </subcellularLocation>
    <subcellularLocation>
        <location evidence="1">Nucleus</location>
    </subcellularLocation>
</comment>
<dbReference type="PANTHER" id="PTHR10418:SF2">
    <property type="entry name" value="SECURIN"/>
    <property type="match status" value="1"/>
</dbReference>
<evidence type="ECO:0000256" key="13">
    <source>
        <dbReference type="ARBA" id="ARBA00039185"/>
    </source>
</evidence>
<evidence type="ECO:0000256" key="3">
    <source>
        <dbReference type="ARBA" id="ARBA00009264"/>
    </source>
</evidence>
<keyword evidence="5" id="KW-0132">Cell division</keyword>
<keyword evidence="7" id="KW-0498">Mitosis</keyword>
<evidence type="ECO:0000256" key="1">
    <source>
        <dbReference type="ARBA" id="ARBA00004123"/>
    </source>
</evidence>
<reference evidence="15" key="1">
    <citation type="submission" date="2025-08" db="UniProtKB">
        <authorList>
            <consortium name="Ensembl"/>
        </authorList>
    </citation>
    <scope>IDENTIFICATION</scope>
</reference>
<dbReference type="GO" id="GO:0017124">
    <property type="term" value="F:SH3 domain binding"/>
    <property type="evidence" value="ECO:0007669"/>
    <property type="project" value="UniProtKB-KW"/>
</dbReference>
<dbReference type="GO" id="GO:0051301">
    <property type="term" value="P:cell division"/>
    <property type="evidence" value="ECO:0007669"/>
    <property type="project" value="UniProtKB-KW"/>
</dbReference>